<dbReference type="RefSeq" id="WP_169284268.1">
    <property type="nucleotide sequence ID" value="NZ_CP051680.1"/>
</dbReference>
<dbReference type="Proteomes" id="UP000502248">
    <property type="component" value="Chromosome"/>
</dbReference>
<protein>
    <submittedName>
        <fullName evidence="1">Uncharacterized protein</fullName>
    </submittedName>
</protein>
<accession>A0A7Z2ZRF8</accession>
<dbReference type="EMBL" id="CP051680">
    <property type="protein sequence ID" value="QJD88027.1"/>
    <property type="molecule type" value="Genomic_DNA"/>
</dbReference>
<dbReference type="KEGG" id="cheb:HH215_06990"/>
<organism evidence="1 2">
    <name type="scientific">Cohnella herbarum</name>
    <dbReference type="NCBI Taxonomy" id="2728023"/>
    <lineage>
        <taxon>Bacteria</taxon>
        <taxon>Bacillati</taxon>
        <taxon>Bacillota</taxon>
        <taxon>Bacilli</taxon>
        <taxon>Bacillales</taxon>
        <taxon>Paenibacillaceae</taxon>
        <taxon>Cohnella</taxon>
    </lineage>
</organism>
<proteinExistence type="predicted"/>
<evidence type="ECO:0000313" key="2">
    <source>
        <dbReference type="Proteomes" id="UP000502248"/>
    </source>
</evidence>
<reference evidence="1 2" key="1">
    <citation type="submission" date="2020-04" db="EMBL/GenBank/DDBJ databases">
        <title>Genome sequencing of novel species.</title>
        <authorList>
            <person name="Heo J."/>
            <person name="Kim S.-J."/>
            <person name="Kim J.-S."/>
            <person name="Hong S.-B."/>
            <person name="Kwon S.-W."/>
        </authorList>
    </citation>
    <scope>NUCLEOTIDE SEQUENCE [LARGE SCALE GENOMIC DNA]</scope>
    <source>
        <strain evidence="1 2">MFER-1</strain>
    </source>
</reference>
<name>A0A7Z2ZRF8_9BACL</name>
<dbReference type="AlphaFoldDB" id="A0A7Z2ZRF8"/>
<evidence type="ECO:0000313" key="1">
    <source>
        <dbReference type="EMBL" id="QJD88027.1"/>
    </source>
</evidence>
<gene>
    <name evidence="1" type="ORF">HH215_06990</name>
</gene>
<keyword evidence="2" id="KW-1185">Reference proteome</keyword>
<sequence length="24" mass="3062">MRYCEQYVGDSYFEYRLRHLVYNG</sequence>